<organism evidence="2 3">
    <name type="scientific">Streptacidiphilus monticola</name>
    <dbReference type="NCBI Taxonomy" id="2161674"/>
    <lineage>
        <taxon>Bacteria</taxon>
        <taxon>Bacillati</taxon>
        <taxon>Actinomycetota</taxon>
        <taxon>Actinomycetes</taxon>
        <taxon>Kitasatosporales</taxon>
        <taxon>Streptomycetaceae</taxon>
        <taxon>Streptacidiphilus</taxon>
    </lineage>
</organism>
<dbReference type="Pfam" id="PF20447">
    <property type="entry name" value="DUF6704"/>
    <property type="match status" value="1"/>
</dbReference>
<keyword evidence="1" id="KW-1133">Transmembrane helix</keyword>
<accession>A0ABW1GAJ0</accession>
<comment type="caution">
    <text evidence="2">The sequence shown here is derived from an EMBL/GenBank/DDBJ whole genome shotgun (WGS) entry which is preliminary data.</text>
</comment>
<protein>
    <submittedName>
        <fullName evidence="2">HGxxPAAW family protein</fullName>
    </submittedName>
</protein>
<feature type="transmembrane region" description="Helical" evidence="1">
    <location>
        <begin position="38"/>
        <end position="60"/>
    </location>
</feature>
<evidence type="ECO:0000313" key="3">
    <source>
        <dbReference type="Proteomes" id="UP001596174"/>
    </source>
</evidence>
<dbReference type="Proteomes" id="UP001596174">
    <property type="component" value="Unassembled WGS sequence"/>
</dbReference>
<evidence type="ECO:0000313" key="2">
    <source>
        <dbReference type="EMBL" id="MFC5910371.1"/>
    </source>
</evidence>
<sequence>MSGSAHGHTIAAWTGVSISFLGFLIAGVAMVVPWPGVVIAGLVLAALGAVVGKLLSVAGYGKKPATKTTVAKEARATTGV</sequence>
<dbReference type="RefSeq" id="WP_380587420.1">
    <property type="nucleotide sequence ID" value="NZ_JBHSQJ010000113.1"/>
</dbReference>
<dbReference type="InterPro" id="IPR046550">
    <property type="entry name" value="DUF6704"/>
</dbReference>
<feature type="transmembrane region" description="Helical" evidence="1">
    <location>
        <begin position="12"/>
        <end position="32"/>
    </location>
</feature>
<dbReference type="NCBIfam" id="NF041681">
    <property type="entry name" value="HGxxPAAW"/>
    <property type="match status" value="1"/>
</dbReference>
<keyword evidence="3" id="KW-1185">Reference proteome</keyword>
<gene>
    <name evidence="2" type="ORF">ACFP3V_24510</name>
</gene>
<proteinExistence type="predicted"/>
<name>A0ABW1GAJ0_9ACTN</name>
<evidence type="ECO:0000256" key="1">
    <source>
        <dbReference type="SAM" id="Phobius"/>
    </source>
</evidence>
<keyword evidence="1" id="KW-0472">Membrane</keyword>
<reference evidence="3" key="1">
    <citation type="journal article" date="2019" name="Int. J. Syst. Evol. Microbiol.">
        <title>The Global Catalogue of Microorganisms (GCM) 10K type strain sequencing project: providing services to taxonomists for standard genome sequencing and annotation.</title>
        <authorList>
            <consortium name="The Broad Institute Genomics Platform"/>
            <consortium name="The Broad Institute Genome Sequencing Center for Infectious Disease"/>
            <person name="Wu L."/>
            <person name="Ma J."/>
        </authorList>
    </citation>
    <scope>NUCLEOTIDE SEQUENCE [LARGE SCALE GENOMIC DNA]</scope>
    <source>
        <strain evidence="3">JCM 4816</strain>
    </source>
</reference>
<dbReference type="EMBL" id="JBHSQJ010000113">
    <property type="protein sequence ID" value="MFC5910371.1"/>
    <property type="molecule type" value="Genomic_DNA"/>
</dbReference>
<keyword evidence="1" id="KW-0812">Transmembrane</keyword>